<dbReference type="EMBL" id="BOVJ01000122">
    <property type="protein sequence ID" value="GIQ65134.1"/>
    <property type="molecule type" value="Genomic_DNA"/>
</dbReference>
<sequence>MQLYTQMRVPAYGVHIHESQMPHLLHRLLPQVKPDIVVITGHDGVLKNRLPNELHNINSYKNSLNFVNAVKIAREYEKTLDGLVVIAGACQSHFEALIQAGANFASSPGRILIHALDPVYIAIKASYTSIKDTIDLSEVIHGTISGIDGVGGIETMGRHRIGLPKPKMALTTVI</sequence>
<evidence type="ECO:0008006" key="3">
    <source>
        <dbReference type="Google" id="ProtNLM"/>
    </source>
</evidence>
<evidence type="ECO:0000313" key="2">
    <source>
        <dbReference type="Proteomes" id="UP000680304"/>
    </source>
</evidence>
<reference evidence="1 2" key="1">
    <citation type="submission" date="2021-04" db="EMBL/GenBank/DDBJ databases">
        <title>Draft genome sequence of Paenibacillus cisolokensis, LC2-13A.</title>
        <authorList>
            <person name="Uke A."/>
            <person name="Chhe C."/>
            <person name="Baramee S."/>
            <person name="Kosugi A."/>
        </authorList>
    </citation>
    <scope>NUCLEOTIDE SEQUENCE [LARGE SCALE GENOMIC DNA]</scope>
    <source>
        <strain evidence="1 2">LC2-13A</strain>
    </source>
</reference>
<dbReference type="Proteomes" id="UP000680304">
    <property type="component" value="Unassembled WGS sequence"/>
</dbReference>
<protein>
    <recommendedName>
        <fullName evidence="3">Sporulation peptidase YabG</fullName>
    </recommendedName>
</protein>
<evidence type="ECO:0000313" key="1">
    <source>
        <dbReference type="EMBL" id="GIQ65134.1"/>
    </source>
</evidence>
<keyword evidence="2" id="KW-1185">Reference proteome</keyword>
<proteinExistence type="predicted"/>
<accession>A0ABQ4NB38</accession>
<gene>
    <name evidence="1" type="ORF">PACILC2_37020</name>
</gene>
<dbReference type="Pfam" id="PF05582">
    <property type="entry name" value="Peptidase_U57"/>
    <property type="match status" value="1"/>
</dbReference>
<name>A0ABQ4NB38_9BACL</name>
<dbReference type="InterPro" id="IPR008764">
    <property type="entry name" value="Peptidase_U57"/>
</dbReference>
<organism evidence="1 2">
    <name type="scientific">Paenibacillus cisolokensis</name>
    <dbReference type="NCBI Taxonomy" id="1658519"/>
    <lineage>
        <taxon>Bacteria</taxon>
        <taxon>Bacillati</taxon>
        <taxon>Bacillota</taxon>
        <taxon>Bacilli</taxon>
        <taxon>Bacillales</taxon>
        <taxon>Paenibacillaceae</taxon>
        <taxon>Paenibacillus</taxon>
    </lineage>
</organism>
<comment type="caution">
    <text evidence="1">The sequence shown here is derived from an EMBL/GenBank/DDBJ whole genome shotgun (WGS) entry which is preliminary data.</text>
</comment>